<dbReference type="Pfam" id="PF00691">
    <property type="entry name" value="OmpA"/>
    <property type="match status" value="1"/>
</dbReference>
<dbReference type="EMBL" id="DQAY01000150">
    <property type="protein sequence ID" value="HCO26121.1"/>
    <property type="molecule type" value="Genomic_DNA"/>
</dbReference>
<evidence type="ECO:0000313" key="8">
    <source>
        <dbReference type="Proteomes" id="UP000322887"/>
    </source>
</evidence>
<feature type="chain" id="PRO_5044592623" evidence="3">
    <location>
        <begin position="23"/>
        <end position="278"/>
    </location>
</feature>
<keyword evidence="5" id="KW-0966">Cell projection</keyword>
<keyword evidence="2" id="KW-0175">Coiled coil</keyword>
<evidence type="ECO:0000313" key="5">
    <source>
        <dbReference type="EMBL" id="HCO26121.1"/>
    </source>
</evidence>
<reference evidence="5 7" key="1">
    <citation type="journal article" date="2018" name="Nat. Biotechnol.">
        <title>A standardized bacterial taxonomy based on genome phylogeny substantially revises the tree of life.</title>
        <authorList>
            <person name="Parks D.H."/>
            <person name="Chuvochina M."/>
            <person name="Waite D.W."/>
            <person name="Rinke C."/>
            <person name="Skarshewski A."/>
            <person name="Chaumeil P.A."/>
            <person name="Hugenholtz P."/>
        </authorList>
    </citation>
    <scope>NUCLEOTIDE SEQUENCE [LARGE SCALE GENOMIC DNA]</scope>
    <source>
        <strain evidence="5">UBA9375</strain>
    </source>
</reference>
<dbReference type="Proteomes" id="UP000322887">
    <property type="component" value="Chromosome"/>
</dbReference>
<dbReference type="InterPro" id="IPR036737">
    <property type="entry name" value="OmpA-like_sf"/>
</dbReference>
<evidence type="ECO:0000256" key="3">
    <source>
        <dbReference type="SAM" id="SignalP"/>
    </source>
</evidence>
<dbReference type="SUPFAM" id="SSF103088">
    <property type="entry name" value="OmpA-like"/>
    <property type="match status" value="1"/>
</dbReference>
<accession>A0A517XIK7</accession>
<dbReference type="AlphaFoldDB" id="A0A3D3RB97"/>
<sequence>MPILVRVCLLTAVSLFTISQSACQRGPNAQLRQSMYRSQQLYDQNSELAMQRDQFQQSANALQHERDQLAMRAQSLESNLNIANKRLDNLNAERSEMQQRYVSLMKKAKGQPSPLDGEATRRFQELADKYPDFEFDPITGVSKFHSDILFSSGSDNLKPAAQEILNQFAAIMNDGNAKRLNVLVVGHTDDKPISKASTQRQHRTNWHLSTNRANSVVLTLSKFGVKQERMGAAGYSMFQPVVPNQNDSARQKNRRVEIFVLAPDAVVAGWDPNPTLLN</sequence>
<name>A0A3D3RB97_9PLAN</name>
<accession>A0A3D3RB97</accession>
<dbReference type="RefSeq" id="WP_002648908.1">
    <property type="nucleotide sequence ID" value="NZ_CAXAST010000005.1"/>
</dbReference>
<organism evidence="5 7">
    <name type="scientific">Gimesia maris</name>
    <dbReference type="NCBI Taxonomy" id="122"/>
    <lineage>
        <taxon>Bacteria</taxon>
        <taxon>Pseudomonadati</taxon>
        <taxon>Planctomycetota</taxon>
        <taxon>Planctomycetia</taxon>
        <taxon>Planctomycetales</taxon>
        <taxon>Planctomycetaceae</taxon>
        <taxon>Gimesia</taxon>
    </lineage>
</organism>
<protein>
    <submittedName>
        <fullName evidence="5">Flagellar motor protein MotB</fullName>
    </submittedName>
    <submittedName>
        <fullName evidence="6">Motility protein B</fullName>
    </submittedName>
</protein>
<evidence type="ECO:0000313" key="6">
    <source>
        <dbReference type="EMBL" id="QEG19411.1"/>
    </source>
</evidence>
<reference evidence="6 8" key="2">
    <citation type="submission" date="2019-08" db="EMBL/GenBank/DDBJ databases">
        <title>Deep-cultivation of Planctomycetes and their phenomic and genomic characterization uncovers novel biology.</title>
        <authorList>
            <person name="Wiegand S."/>
            <person name="Jogler M."/>
            <person name="Boedeker C."/>
            <person name="Pinto D."/>
            <person name="Vollmers J."/>
            <person name="Rivas-Marin E."/>
            <person name="Kohn T."/>
            <person name="Peeters S.H."/>
            <person name="Heuer A."/>
            <person name="Rast P."/>
            <person name="Oberbeckmann S."/>
            <person name="Bunk B."/>
            <person name="Jeske O."/>
            <person name="Meyerdierks A."/>
            <person name="Storesund J.E."/>
            <person name="Kallscheuer N."/>
            <person name="Luecker S."/>
            <person name="Lage O.M."/>
            <person name="Pohl T."/>
            <person name="Merkel B.J."/>
            <person name="Hornburger P."/>
            <person name="Mueller R.-W."/>
            <person name="Bruemmer F."/>
            <person name="Labrenz M."/>
            <person name="Spormann A.M."/>
            <person name="Op den Camp H."/>
            <person name="Overmann J."/>
            <person name="Amann R."/>
            <person name="Jetten M.S.M."/>
            <person name="Mascher T."/>
            <person name="Medema M.H."/>
            <person name="Devos D.P."/>
            <person name="Kaster A.-K."/>
            <person name="Ovreas L."/>
            <person name="Rohde M."/>
            <person name="Galperin M.Y."/>
            <person name="Jogler C."/>
        </authorList>
    </citation>
    <scope>NUCLEOTIDE SEQUENCE [LARGE SCALE GENOMIC DNA]</scope>
    <source>
        <strain evidence="6 8">DSM 8797</strain>
    </source>
</reference>
<dbReference type="PANTHER" id="PTHR30329:SF21">
    <property type="entry name" value="LIPOPROTEIN YIAD-RELATED"/>
    <property type="match status" value="1"/>
</dbReference>
<feature type="domain" description="OmpA-like" evidence="4">
    <location>
        <begin position="137"/>
        <end position="264"/>
    </location>
</feature>
<dbReference type="PANTHER" id="PTHR30329">
    <property type="entry name" value="STATOR ELEMENT OF FLAGELLAR MOTOR COMPLEX"/>
    <property type="match status" value="1"/>
</dbReference>
<evidence type="ECO:0000313" key="7">
    <source>
        <dbReference type="Proteomes" id="UP000263642"/>
    </source>
</evidence>
<evidence type="ECO:0000256" key="2">
    <source>
        <dbReference type="SAM" id="Coils"/>
    </source>
</evidence>
<keyword evidence="5" id="KW-0282">Flagellum</keyword>
<dbReference type="EMBL" id="CP042910">
    <property type="protein sequence ID" value="QEG19411.1"/>
    <property type="molecule type" value="Genomic_DNA"/>
</dbReference>
<keyword evidence="5" id="KW-0969">Cilium</keyword>
<dbReference type="Proteomes" id="UP000263642">
    <property type="component" value="Unassembled WGS sequence"/>
</dbReference>
<proteinExistence type="predicted"/>
<dbReference type="Gene3D" id="1.20.5.1000">
    <property type="entry name" value="arf6 gtpase in complex with a specific effector, jip4"/>
    <property type="match status" value="1"/>
</dbReference>
<dbReference type="GeneID" id="98649744"/>
<feature type="coiled-coil region" evidence="2">
    <location>
        <begin position="45"/>
        <end position="107"/>
    </location>
</feature>
<dbReference type="InterPro" id="IPR006665">
    <property type="entry name" value="OmpA-like"/>
</dbReference>
<keyword evidence="3" id="KW-0732">Signal</keyword>
<dbReference type="PROSITE" id="PS51123">
    <property type="entry name" value="OMPA_2"/>
    <property type="match status" value="1"/>
</dbReference>
<dbReference type="InterPro" id="IPR050330">
    <property type="entry name" value="Bact_OuterMem_StrucFunc"/>
</dbReference>
<dbReference type="CDD" id="cd07185">
    <property type="entry name" value="OmpA_C-like"/>
    <property type="match status" value="1"/>
</dbReference>
<evidence type="ECO:0000259" key="4">
    <source>
        <dbReference type="PROSITE" id="PS51123"/>
    </source>
</evidence>
<evidence type="ECO:0000256" key="1">
    <source>
        <dbReference type="PROSITE-ProRule" id="PRU00473"/>
    </source>
</evidence>
<dbReference type="GO" id="GO:0016020">
    <property type="term" value="C:membrane"/>
    <property type="evidence" value="ECO:0007669"/>
    <property type="project" value="UniProtKB-UniRule"/>
</dbReference>
<dbReference type="Gene3D" id="3.30.1330.60">
    <property type="entry name" value="OmpA-like domain"/>
    <property type="match status" value="1"/>
</dbReference>
<keyword evidence="1" id="KW-0472">Membrane</keyword>
<keyword evidence="8" id="KW-1185">Reference proteome</keyword>
<gene>
    <name evidence="6" type="primary">motB_2</name>
    <name evidence="5" type="ORF">DIT97_24995</name>
    <name evidence="6" type="ORF">GmarT_53110</name>
</gene>
<feature type="signal peptide" evidence="3">
    <location>
        <begin position="1"/>
        <end position="22"/>
    </location>
</feature>